<feature type="compositionally biased region" description="Basic residues" evidence="1">
    <location>
        <begin position="203"/>
        <end position="218"/>
    </location>
</feature>
<evidence type="ECO:0000313" key="3">
    <source>
        <dbReference type="Proteomes" id="UP000078492"/>
    </source>
</evidence>
<sequence>MRHTEDANCRGVLPNTLQKKAVEKTSNIAQKAAQEAKAASEAQNIAGQQAARQVKAQLAEKAVQAAKAAEAALSGKEAMVEQLREEVKEARSVVQEETSSLQQAQANLNVAVQAARQSQDQVHDRTLMNAVHTAKSNAANAQAVANGAQRSLREKEELLEAAKRRVDELSNQLQSARQDLVNTNRAAAKANAAANEAKANAARNKRKLAHLRKMRAPRLRAEASS</sequence>
<dbReference type="AlphaFoldDB" id="A0A195E5X2"/>
<dbReference type="InterPro" id="IPR007999">
    <property type="entry name" value="DUF745"/>
</dbReference>
<keyword evidence="3" id="KW-1185">Reference proteome</keyword>
<dbReference type="EMBL" id="KQ979608">
    <property type="protein sequence ID" value="KYN20282.1"/>
    <property type="molecule type" value="Genomic_DNA"/>
</dbReference>
<feature type="region of interest" description="Disordered" evidence="1">
    <location>
        <begin position="180"/>
        <end position="225"/>
    </location>
</feature>
<dbReference type="PANTHER" id="PTHR37161:SF2">
    <property type="entry name" value="AT11648P-RELATED"/>
    <property type="match status" value="1"/>
</dbReference>
<dbReference type="Pfam" id="PF05335">
    <property type="entry name" value="DUF745"/>
    <property type="match status" value="1"/>
</dbReference>
<organism evidence="2 3">
    <name type="scientific">Trachymyrmex cornetzi</name>
    <dbReference type="NCBI Taxonomy" id="471704"/>
    <lineage>
        <taxon>Eukaryota</taxon>
        <taxon>Metazoa</taxon>
        <taxon>Ecdysozoa</taxon>
        <taxon>Arthropoda</taxon>
        <taxon>Hexapoda</taxon>
        <taxon>Insecta</taxon>
        <taxon>Pterygota</taxon>
        <taxon>Neoptera</taxon>
        <taxon>Endopterygota</taxon>
        <taxon>Hymenoptera</taxon>
        <taxon>Apocrita</taxon>
        <taxon>Aculeata</taxon>
        <taxon>Formicoidea</taxon>
        <taxon>Formicidae</taxon>
        <taxon>Myrmicinae</taxon>
        <taxon>Trachymyrmex</taxon>
    </lineage>
</organism>
<protein>
    <recommendedName>
        <fullName evidence="4">Laminin subunit gamma-1</fullName>
    </recommendedName>
</protein>
<dbReference type="Proteomes" id="UP000078492">
    <property type="component" value="Unassembled WGS sequence"/>
</dbReference>
<gene>
    <name evidence="2" type="ORF">ALC57_07186</name>
</gene>
<evidence type="ECO:0008006" key="4">
    <source>
        <dbReference type="Google" id="ProtNLM"/>
    </source>
</evidence>
<dbReference type="PANTHER" id="PTHR37161">
    <property type="entry name" value="HDC10475"/>
    <property type="match status" value="1"/>
</dbReference>
<accession>A0A195E5X2</accession>
<evidence type="ECO:0000256" key="1">
    <source>
        <dbReference type="SAM" id="MobiDB-lite"/>
    </source>
</evidence>
<feature type="compositionally biased region" description="Low complexity" evidence="1">
    <location>
        <begin position="184"/>
        <end position="202"/>
    </location>
</feature>
<proteinExistence type="predicted"/>
<name>A0A195E5X2_9HYME</name>
<reference evidence="2 3" key="1">
    <citation type="submission" date="2015-09" db="EMBL/GenBank/DDBJ databases">
        <title>Trachymyrmex cornetzi WGS genome.</title>
        <authorList>
            <person name="Nygaard S."/>
            <person name="Hu H."/>
            <person name="Boomsma J."/>
            <person name="Zhang G."/>
        </authorList>
    </citation>
    <scope>NUCLEOTIDE SEQUENCE [LARGE SCALE GENOMIC DNA]</scope>
    <source>
        <strain evidence="2">Tcor2-1</strain>
        <tissue evidence="2">Whole body</tissue>
    </source>
</reference>
<dbReference type="STRING" id="471704.A0A195E5X2"/>
<evidence type="ECO:0000313" key="2">
    <source>
        <dbReference type="EMBL" id="KYN20282.1"/>
    </source>
</evidence>